<keyword evidence="1" id="KW-0472">Membrane</keyword>
<feature type="transmembrane region" description="Helical" evidence="1">
    <location>
        <begin position="131"/>
        <end position="152"/>
    </location>
</feature>
<sequence length="322" mass="34359">MFAVLSRVDLMVRLLIVAIVLATFLPVTGAQREAAQMVSSIAIFLLFFLNGVRLSRKQVIAGLANWQMLLPLTLWCFAAMALAGWGLFAIGDGYLPPLVALGLLYLGALPSTVQSATAYTSMAEGNVASSVIAAALLNILGIFITAPIFAWLSGGDSVQLGLGGLTKIFMILLLPFALGQIFQTRLAPLLMQRPTIISWLDKLAIAIAVYVAFSGAVEQGIWHQLDPLAWMVLIVLLSVMLGFAFAGSWLASRAVGLTRGDRISFMFAGAHKSVAMGAPLALVLFPAAEAGLILVPLLLYHLFQLILSAPLATRLAAPRRQC</sequence>
<dbReference type="PIRSF" id="PIRSF026166">
    <property type="entry name" value="UCP026166"/>
    <property type="match status" value="1"/>
</dbReference>
<dbReference type="PANTHER" id="PTHR18640">
    <property type="entry name" value="SOLUTE CARRIER FAMILY 10 MEMBER 7"/>
    <property type="match status" value="1"/>
</dbReference>
<proteinExistence type="predicted"/>
<protein>
    <submittedName>
        <fullName evidence="2">Bile acid:sodium symporter</fullName>
    </submittedName>
</protein>
<gene>
    <name evidence="2" type="ORF">GRI43_05095</name>
</gene>
<feature type="transmembrane region" description="Helical" evidence="1">
    <location>
        <begin position="263"/>
        <end position="285"/>
    </location>
</feature>
<feature type="transmembrane region" description="Helical" evidence="1">
    <location>
        <begin position="39"/>
        <end position="56"/>
    </location>
</feature>
<dbReference type="Proteomes" id="UP000471435">
    <property type="component" value="Unassembled WGS sequence"/>
</dbReference>
<feature type="transmembrane region" description="Helical" evidence="1">
    <location>
        <begin position="228"/>
        <end position="251"/>
    </location>
</feature>
<evidence type="ECO:0000256" key="1">
    <source>
        <dbReference type="SAM" id="Phobius"/>
    </source>
</evidence>
<organism evidence="2 3">
    <name type="scientific">Pontixanthobacter luteolus</name>
    <dbReference type="NCBI Taxonomy" id="295089"/>
    <lineage>
        <taxon>Bacteria</taxon>
        <taxon>Pseudomonadati</taxon>
        <taxon>Pseudomonadota</taxon>
        <taxon>Alphaproteobacteria</taxon>
        <taxon>Sphingomonadales</taxon>
        <taxon>Erythrobacteraceae</taxon>
        <taxon>Pontixanthobacter</taxon>
    </lineage>
</organism>
<feature type="transmembrane region" description="Helical" evidence="1">
    <location>
        <begin position="68"/>
        <end position="88"/>
    </location>
</feature>
<keyword evidence="1" id="KW-1133">Transmembrane helix</keyword>
<accession>A0A6I4UXV4</accession>
<feature type="transmembrane region" description="Helical" evidence="1">
    <location>
        <begin position="203"/>
        <end position="222"/>
    </location>
</feature>
<name>A0A6I4UXV4_9SPHN</name>
<dbReference type="InterPro" id="IPR016833">
    <property type="entry name" value="Put_Na-Bile_cotransptr"/>
</dbReference>
<dbReference type="InterPro" id="IPR038770">
    <property type="entry name" value="Na+/solute_symporter_sf"/>
</dbReference>
<comment type="caution">
    <text evidence="2">The sequence shown here is derived from an EMBL/GenBank/DDBJ whole genome shotgun (WGS) entry which is preliminary data.</text>
</comment>
<dbReference type="OrthoDB" id="9792271at2"/>
<evidence type="ECO:0000313" key="2">
    <source>
        <dbReference type="EMBL" id="MXP46769.1"/>
    </source>
</evidence>
<dbReference type="Pfam" id="PF13593">
    <property type="entry name" value="SBF_like"/>
    <property type="match status" value="1"/>
</dbReference>
<dbReference type="EMBL" id="WTYP01000001">
    <property type="protein sequence ID" value="MXP46769.1"/>
    <property type="molecule type" value="Genomic_DNA"/>
</dbReference>
<dbReference type="PANTHER" id="PTHR18640:SF5">
    <property type="entry name" value="SODIUM_BILE ACID COTRANSPORTER 7"/>
    <property type="match status" value="1"/>
</dbReference>
<dbReference type="RefSeq" id="WP_160729968.1">
    <property type="nucleotide sequence ID" value="NZ_WTYP01000001.1"/>
</dbReference>
<keyword evidence="1" id="KW-0812">Transmembrane</keyword>
<dbReference type="GO" id="GO:0005886">
    <property type="term" value="C:plasma membrane"/>
    <property type="evidence" value="ECO:0007669"/>
    <property type="project" value="TreeGrafter"/>
</dbReference>
<dbReference type="AlphaFoldDB" id="A0A6I4UXV4"/>
<reference evidence="2 3" key="1">
    <citation type="submission" date="2019-12" db="EMBL/GenBank/DDBJ databases">
        <title>Genomic-based taxomic classification of the family Erythrobacteraceae.</title>
        <authorList>
            <person name="Xu L."/>
        </authorList>
    </citation>
    <scope>NUCLEOTIDE SEQUENCE [LARGE SCALE GENOMIC DNA]</scope>
    <source>
        <strain evidence="2 3">SW-109</strain>
    </source>
</reference>
<keyword evidence="3" id="KW-1185">Reference proteome</keyword>
<feature type="transmembrane region" description="Helical" evidence="1">
    <location>
        <begin position="94"/>
        <end position="119"/>
    </location>
</feature>
<dbReference type="Gene3D" id="1.20.1530.20">
    <property type="match status" value="1"/>
</dbReference>
<feature type="transmembrane region" description="Helical" evidence="1">
    <location>
        <begin position="158"/>
        <end position="182"/>
    </location>
</feature>
<feature type="transmembrane region" description="Helical" evidence="1">
    <location>
        <begin position="291"/>
        <end position="312"/>
    </location>
</feature>
<evidence type="ECO:0000313" key="3">
    <source>
        <dbReference type="Proteomes" id="UP000471435"/>
    </source>
</evidence>